<name>A0ABR3MNB3_9TELE</name>
<comment type="caution">
    <text evidence="2">The sequence shown here is derived from an EMBL/GenBank/DDBJ whole genome shotgun (WGS) entry which is preliminary data.</text>
</comment>
<keyword evidence="3" id="KW-1185">Reference proteome</keyword>
<gene>
    <name evidence="2" type="ORF">QQF64_001792</name>
</gene>
<evidence type="ECO:0000313" key="2">
    <source>
        <dbReference type="EMBL" id="KAL1266117.1"/>
    </source>
</evidence>
<feature type="region of interest" description="Disordered" evidence="1">
    <location>
        <begin position="43"/>
        <end position="72"/>
    </location>
</feature>
<organism evidence="2 3">
    <name type="scientific">Cirrhinus molitorella</name>
    <name type="common">mud carp</name>
    <dbReference type="NCBI Taxonomy" id="172907"/>
    <lineage>
        <taxon>Eukaryota</taxon>
        <taxon>Metazoa</taxon>
        <taxon>Chordata</taxon>
        <taxon>Craniata</taxon>
        <taxon>Vertebrata</taxon>
        <taxon>Euteleostomi</taxon>
        <taxon>Actinopterygii</taxon>
        <taxon>Neopterygii</taxon>
        <taxon>Teleostei</taxon>
        <taxon>Ostariophysi</taxon>
        <taxon>Cypriniformes</taxon>
        <taxon>Cyprinidae</taxon>
        <taxon>Labeoninae</taxon>
        <taxon>Labeonini</taxon>
        <taxon>Cirrhinus</taxon>
    </lineage>
</organism>
<reference evidence="2 3" key="1">
    <citation type="submission" date="2023-09" db="EMBL/GenBank/DDBJ databases">
        <authorList>
            <person name="Wang M."/>
        </authorList>
    </citation>
    <scope>NUCLEOTIDE SEQUENCE [LARGE SCALE GENOMIC DNA]</scope>
    <source>
        <strain evidence="2">GT-2023</strain>
        <tissue evidence="2">Liver</tissue>
    </source>
</reference>
<protein>
    <submittedName>
        <fullName evidence="2">Uncharacterized protein</fullName>
    </submittedName>
</protein>
<evidence type="ECO:0000313" key="3">
    <source>
        <dbReference type="Proteomes" id="UP001558613"/>
    </source>
</evidence>
<accession>A0ABR3MNB3</accession>
<sequence length="72" mass="7643">MVVFASVSNETNECVFVPAGDRLSPDPLQDRGLRHASESRLLEAPGNVGSGRHIHGNDGIQPNRPLRLAAAA</sequence>
<evidence type="ECO:0000256" key="1">
    <source>
        <dbReference type="SAM" id="MobiDB-lite"/>
    </source>
</evidence>
<dbReference type="Proteomes" id="UP001558613">
    <property type="component" value="Unassembled WGS sequence"/>
</dbReference>
<dbReference type="EMBL" id="JAYMGO010000010">
    <property type="protein sequence ID" value="KAL1266117.1"/>
    <property type="molecule type" value="Genomic_DNA"/>
</dbReference>
<proteinExistence type="predicted"/>